<dbReference type="PANTHER" id="PTHR42973:SF17">
    <property type="entry name" value="OXIDASE, PUTATIVE (AFU_ORTHOLOGUE AFUA_6G14340)-RELATED"/>
    <property type="match status" value="1"/>
</dbReference>
<keyword evidence="4" id="KW-0560">Oxidoreductase</keyword>
<dbReference type="InterPro" id="IPR050416">
    <property type="entry name" value="FAD-linked_Oxidoreductase"/>
</dbReference>
<feature type="region of interest" description="Disordered" evidence="5">
    <location>
        <begin position="953"/>
        <end position="986"/>
    </location>
</feature>
<keyword evidence="6" id="KW-0732">Signal</keyword>
<dbReference type="Pfam" id="PF01565">
    <property type="entry name" value="FAD_binding_4"/>
    <property type="match status" value="1"/>
</dbReference>
<feature type="signal peptide" evidence="6">
    <location>
        <begin position="1"/>
        <end position="22"/>
    </location>
</feature>
<feature type="compositionally biased region" description="Low complexity" evidence="5">
    <location>
        <begin position="953"/>
        <end position="965"/>
    </location>
</feature>
<evidence type="ECO:0000313" key="9">
    <source>
        <dbReference type="Proteomes" id="UP001295794"/>
    </source>
</evidence>
<sequence length="986" mass="107068">MKLRLLPLLSLLSFFLPPHVQASLAPRVSVHPSQRVSSLQTCLSTAFALNPHDVSFPQELFYQFLYVKPYNTRIHVVPAAVTRPTTSAQVAQIVKCAVASSVKVQARSGGHSYGNYGIGGQDGAVVVDLVNFKQFAMNSTTWCATIGAGMLLEEVTSKLHEAGGRAIAHGTCPQVGIGGHATIGGLGPLSRQWGATLDHVLEVEVVLANGTITRANSTHNPDLLFAVKGAAASFGIVTEFVFLTHAEPSSAVIYSYRLQLGSHAAHASTFALWQSIIAEPELDRRLASEIIIFELGMIISGTYFGSRDQYNALDLERRLGQNATVTVTVLNDWLGTVGNWAENEALKLVGGIPGPFYSKSLTFKASTLIPVPGIQDLFNYFDTASKGTLIWFAIFDLEGGAVNDVPQNSTAYAHRDVQFYMQTYAVGIGSISNTTTAFVEGISNTIIRSMPGVAFGAYAGYVEYAIVHSYRTAKKLTGAQTSLACRVSKRLSTLAICSTIHKVSNRRLADRDSREIWLELLKSKMPGQTVVIPVNKSFPFAFLSKPPQRTRPVAPIQVLLPEAPFEETVTVQVTRRRSNSAIIAWAAAVQPGSPSSPRRRGSINGRRSPSRRRGSTSSSRRPSISGRQGTTSYIVIKTPTTAGSYPKDFDLTNLGYSSVFLDLPVTPSVPSPQPKSAAPNNASYSHIPIPPIPDSPHPVKPRRGLSHFRSLTTLTRSRSKSVSSMPSKPSKVQVANVPVTTRKKAQYKFVHAAPLANELALMQFADGGSIESHAKRVMAHQAKAAGPGVGVGAVFRDGEGGLWWDEDEEWEFAHLLSGEQQLVTNSEQTQWVQFEEGEERRGSVSTQDSDLDVRYLVQPADDEDMTNFVPLVLRRPGMSVLALPSRPRRAAKHLLKPEFIVDAAFTAPRSPTSTNSSQFITRRRPAPLKLGPLNHEDRHEFLAASFDPAPATAPLLSPLTPASAAPPHPKAKQSKLGMRALFRRRD</sequence>
<evidence type="ECO:0000259" key="7">
    <source>
        <dbReference type="PROSITE" id="PS51387"/>
    </source>
</evidence>
<dbReference type="InterPro" id="IPR016169">
    <property type="entry name" value="FAD-bd_PCMH_sub2"/>
</dbReference>
<evidence type="ECO:0000256" key="4">
    <source>
        <dbReference type="ARBA" id="ARBA00023002"/>
    </source>
</evidence>
<evidence type="ECO:0000256" key="6">
    <source>
        <dbReference type="SAM" id="SignalP"/>
    </source>
</evidence>
<feature type="region of interest" description="Disordered" evidence="5">
    <location>
        <begin position="589"/>
        <end position="635"/>
    </location>
</feature>
<keyword evidence="3" id="KW-0274">FAD</keyword>
<comment type="similarity">
    <text evidence="1">Belongs to the oxygen-dependent FAD-linked oxidoreductase family.</text>
</comment>
<keyword evidence="2" id="KW-0285">Flavoprotein</keyword>
<feature type="chain" id="PRO_5042199133" description="FAD-binding PCMH-type domain-containing protein" evidence="6">
    <location>
        <begin position="23"/>
        <end position="986"/>
    </location>
</feature>
<evidence type="ECO:0000313" key="8">
    <source>
        <dbReference type="EMBL" id="CAK5273813.1"/>
    </source>
</evidence>
<accession>A0AAD2HF68</accession>
<protein>
    <recommendedName>
        <fullName evidence="7">FAD-binding PCMH-type domain-containing protein</fullName>
    </recommendedName>
</protein>
<name>A0AAD2HF68_9AGAR</name>
<feature type="domain" description="FAD-binding PCMH-type" evidence="7">
    <location>
        <begin position="74"/>
        <end position="247"/>
    </location>
</feature>
<dbReference type="GO" id="GO:0016491">
    <property type="term" value="F:oxidoreductase activity"/>
    <property type="evidence" value="ECO:0007669"/>
    <property type="project" value="UniProtKB-KW"/>
</dbReference>
<evidence type="ECO:0000256" key="3">
    <source>
        <dbReference type="ARBA" id="ARBA00022827"/>
    </source>
</evidence>
<feature type="compositionally biased region" description="Polar residues" evidence="5">
    <location>
        <begin position="910"/>
        <end position="920"/>
    </location>
</feature>
<feature type="compositionally biased region" description="Low complexity" evidence="5">
    <location>
        <begin position="591"/>
        <end position="607"/>
    </location>
</feature>
<dbReference type="PANTHER" id="PTHR42973">
    <property type="entry name" value="BINDING OXIDOREDUCTASE, PUTATIVE (AFU_ORTHOLOGUE AFUA_1G17690)-RELATED"/>
    <property type="match status" value="1"/>
</dbReference>
<proteinExistence type="inferred from homology"/>
<dbReference type="Gene3D" id="3.40.462.20">
    <property type="match status" value="1"/>
</dbReference>
<dbReference type="InterPro" id="IPR036318">
    <property type="entry name" value="FAD-bd_PCMH-like_sf"/>
</dbReference>
<comment type="caution">
    <text evidence="8">The sequence shown here is derived from an EMBL/GenBank/DDBJ whole genome shotgun (WGS) entry which is preliminary data.</text>
</comment>
<feature type="region of interest" description="Disordered" evidence="5">
    <location>
        <begin position="712"/>
        <end position="735"/>
    </location>
</feature>
<dbReference type="AlphaFoldDB" id="A0AAD2HF68"/>
<dbReference type="EMBL" id="CAVNYO010000399">
    <property type="protein sequence ID" value="CAK5273813.1"/>
    <property type="molecule type" value="Genomic_DNA"/>
</dbReference>
<evidence type="ECO:0000256" key="2">
    <source>
        <dbReference type="ARBA" id="ARBA00022630"/>
    </source>
</evidence>
<gene>
    <name evidence="8" type="ORF">MYCIT1_LOCUS20538</name>
</gene>
<dbReference type="GO" id="GO:0071949">
    <property type="term" value="F:FAD binding"/>
    <property type="evidence" value="ECO:0007669"/>
    <property type="project" value="InterPro"/>
</dbReference>
<keyword evidence="9" id="KW-1185">Reference proteome</keyword>
<feature type="compositionally biased region" description="Low complexity" evidence="5">
    <location>
        <begin position="615"/>
        <end position="627"/>
    </location>
</feature>
<reference evidence="8" key="1">
    <citation type="submission" date="2023-11" db="EMBL/GenBank/DDBJ databases">
        <authorList>
            <person name="De Vega J J."/>
            <person name="De Vega J J."/>
        </authorList>
    </citation>
    <scope>NUCLEOTIDE SEQUENCE</scope>
</reference>
<evidence type="ECO:0000256" key="1">
    <source>
        <dbReference type="ARBA" id="ARBA00005466"/>
    </source>
</evidence>
<dbReference type="InterPro" id="IPR006094">
    <property type="entry name" value="Oxid_FAD_bind_N"/>
</dbReference>
<feature type="compositionally biased region" description="Low complexity" evidence="5">
    <location>
        <begin position="712"/>
        <end position="732"/>
    </location>
</feature>
<dbReference type="SUPFAM" id="SSF56176">
    <property type="entry name" value="FAD-binding/transporter-associated domain-like"/>
    <property type="match status" value="1"/>
</dbReference>
<evidence type="ECO:0000256" key="5">
    <source>
        <dbReference type="SAM" id="MobiDB-lite"/>
    </source>
</evidence>
<dbReference type="Gene3D" id="3.30.465.10">
    <property type="match status" value="1"/>
</dbReference>
<feature type="region of interest" description="Disordered" evidence="5">
    <location>
        <begin position="910"/>
        <end position="933"/>
    </location>
</feature>
<dbReference type="InterPro" id="IPR016166">
    <property type="entry name" value="FAD-bd_PCMH"/>
</dbReference>
<dbReference type="PROSITE" id="PS51387">
    <property type="entry name" value="FAD_PCMH"/>
    <property type="match status" value="1"/>
</dbReference>
<dbReference type="Proteomes" id="UP001295794">
    <property type="component" value="Unassembled WGS sequence"/>
</dbReference>
<organism evidence="8 9">
    <name type="scientific">Mycena citricolor</name>
    <dbReference type="NCBI Taxonomy" id="2018698"/>
    <lineage>
        <taxon>Eukaryota</taxon>
        <taxon>Fungi</taxon>
        <taxon>Dikarya</taxon>
        <taxon>Basidiomycota</taxon>
        <taxon>Agaricomycotina</taxon>
        <taxon>Agaricomycetes</taxon>
        <taxon>Agaricomycetidae</taxon>
        <taxon>Agaricales</taxon>
        <taxon>Marasmiineae</taxon>
        <taxon>Mycenaceae</taxon>
        <taxon>Mycena</taxon>
    </lineage>
</organism>